<name>A0A0X3PH01_SCHSO</name>
<keyword evidence="2" id="KW-0723">Serine/threonine-protein kinase</keyword>
<evidence type="ECO:0000256" key="6">
    <source>
        <dbReference type="ARBA" id="ARBA00022840"/>
    </source>
</evidence>
<proteinExistence type="inferred from homology"/>
<dbReference type="AlphaFoldDB" id="A0A0X3PH01"/>
<dbReference type="PANTHER" id="PTHR11042:SF160">
    <property type="entry name" value="EUKARYOTIC TRANSLATION INITIATION FACTOR 2-ALPHA KINASE 1"/>
    <property type="match status" value="1"/>
</dbReference>
<feature type="binding site" evidence="11">
    <location>
        <position position="92"/>
    </location>
    <ligand>
        <name>ATP</name>
        <dbReference type="ChEBI" id="CHEBI:30616"/>
    </ligand>
</feature>
<feature type="domain" description="Protein kinase" evidence="14">
    <location>
        <begin position="63"/>
        <end position="556"/>
    </location>
</feature>
<evidence type="ECO:0000256" key="9">
    <source>
        <dbReference type="ARBA" id="ARBA00048659"/>
    </source>
</evidence>
<evidence type="ECO:0000256" key="1">
    <source>
        <dbReference type="ARBA" id="ARBA00012513"/>
    </source>
</evidence>
<reference evidence="15" key="1">
    <citation type="submission" date="2016-01" db="EMBL/GenBank/DDBJ databases">
        <title>Reference transcriptome for the parasite Schistocephalus solidus: insights into the molecular evolution of parasitism.</title>
        <authorList>
            <person name="Hebert F.O."/>
            <person name="Grambauer S."/>
            <person name="Barber I."/>
            <person name="Landry C.R."/>
            <person name="Aubin-Horth N."/>
        </authorList>
    </citation>
    <scope>NUCLEOTIDE SEQUENCE</scope>
</reference>
<dbReference type="Gene3D" id="3.30.200.20">
    <property type="entry name" value="Phosphorylase Kinase, domain 1"/>
    <property type="match status" value="1"/>
</dbReference>
<evidence type="ECO:0000256" key="13">
    <source>
        <dbReference type="SAM" id="MobiDB-lite"/>
    </source>
</evidence>
<protein>
    <recommendedName>
        <fullName evidence="1">non-specific serine/threonine protein kinase</fullName>
        <ecNumber evidence="1">2.7.11.1</ecNumber>
    </recommendedName>
</protein>
<dbReference type="PROSITE" id="PS00107">
    <property type="entry name" value="PROTEIN_KINASE_ATP"/>
    <property type="match status" value="1"/>
</dbReference>
<dbReference type="GO" id="GO:0005634">
    <property type="term" value="C:nucleus"/>
    <property type="evidence" value="ECO:0007669"/>
    <property type="project" value="TreeGrafter"/>
</dbReference>
<dbReference type="InterPro" id="IPR008271">
    <property type="entry name" value="Ser/Thr_kinase_AS"/>
</dbReference>
<feature type="region of interest" description="Disordered" evidence="13">
    <location>
        <begin position="1"/>
        <end position="22"/>
    </location>
</feature>
<dbReference type="InterPro" id="IPR050339">
    <property type="entry name" value="CC_SR_Kinase"/>
</dbReference>
<comment type="similarity">
    <text evidence="8">Belongs to the protein kinase superfamily. Ser/Thr protein kinase family. GCN2 subfamily.</text>
</comment>
<keyword evidence="7" id="KW-0652">Protein synthesis inhibitor</keyword>
<gene>
    <name evidence="15" type="primary">GCN2</name>
    <name evidence="15" type="ORF">TR137385</name>
</gene>
<evidence type="ECO:0000256" key="12">
    <source>
        <dbReference type="SAM" id="Coils"/>
    </source>
</evidence>
<dbReference type="SMART" id="SM00220">
    <property type="entry name" value="S_TKc"/>
    <property type="match status" value="1"/>
</dbReference>
<keyword evidence="3" id="KW-0808">Transferase</keyword>
<feature type="region of interest" description="Disordered" evidence="13">
    <location>
        <begin position="403"/>
        <end position="423"/>
    </location>
</feature>
<feature type="compositionally biased region" description="Low complexity" evidence="13">
    <location>
        <begin position="184"/>
        <end position="199"/>
    </location>
</feature>
<dbReference type="GO" id="GO:0017148">
    <property type="term" value="P:negative regulation of translation"/>
    <property type="evidence" value="ECO:0007669"/>
    <property type="project" value="UniProtKB-KW"/>
</dbReference>
<organism evidence="15">
    <name type="scientific">Schistocephalus solidus</name>
    <name type="common">Tapeworm</name>
    <dbReference type="NCBI Taxonomy" id="70667"/>
    <lineage>
        <taxon>Eukaryota</taxon>
        <taxon>Metazoa</taxon>
        <taxon>Spiralia</taxon>
        <taxon>Lophotrochozoa</taxon>
        <taxon>Platyhelminthes</taxon>
        <taxon>Cestoda</taxon>
        <taxon>Eucestoda</taxon>
        <taxon>Diphyllobothriidea</taxon>
        <taxon>Diphyllobothriidae</taxon>
        <taxon>Schistocephalus</taxon>
    </lineage>
</organism>
<dbReference type="GO" id="GO:0005524">
    <property type="term" value="F:ATP binding"/>
    <property type="evidence" value="ECO:0007669"/>
    <property type="project" value="UniProtKB-UniRule"/>
</dbReference>
<feature type="compositionally biased region" description="Low complexity" evidence="13">
    <location>
        <begin position="405"/>
        <end position="415"/>
    </location>
</feature>
<feature type="compositionally biased region" description="Polar residues" evidence="13">
    <location>
        <begin position="137"/>
        <end position="149"/>
    </location>
</feature>
<feature type="region of interest" description="Disordered" evidence="13">
    <location>
        <begin position="137"/>
        <end position="205"/>
    </location>
</feature>
<dbReference type="PANTHER" id="PTHR11042">
    <property type="entry name" value="EUKARYOTIC TRANSLATION INITIATION FACTOR 2-ALPHA KINASE EIF2-ALPHA KINASE -RELATED"/>
    <property type="match status" value="1"/>
</dbReference>
<keyword evidence="12" id="KW-0175">Coiled coil</keyword>
<evidence type="ECO:0000256" key="7">
    <source>
        <dbReference type="ARBA" id="ARBA00023193"/>
    </source>
</evidence>
<dbReference type="PROSITE" id="PS50011">
    <property type="entry name" value="PROTEIN_KINASE_DOM"/>
    <property type="match status" value="1"/>
</dbReference>
<evidence type="ECO:0000259" key="14">
    <source>
        <dbReference type="PROSITE" id="PS50011"/>
    </source>
</evidence>
<dbReference type="InterPro" id="IPR000719">
    <property type="entry name" value="Prot_kinase_dom"/>
</dbReference>
<keyword evidence="6 11" id="KW-0067">ATP-binding</keyword>
<keyword evidence="4 11" id="KW-0547">Nucleotide-binding</keyword>
<comment type="catalytic activity">
    <reaction evidence="9">
        <text>L-threonyl-[protein] + ATP = O-phospho-L-threonyl-[protein] + ADP + H(+)</text>
        <dbReference type="Rhea" id="RHEA:46608"/>
        <dbReference type="Rhea" id="RHEA-COMP:11060"/>
        <dbReference type="Rhea" id="RHEA-COMP:11605"/>
        <dbReference type="ChEBI" id="CHEBI:15378"/>
        <dbReference type="ChEBI" id="CHEBI:30013"/>
        <dbReference type="ChEBI" id="CHEBI:30616"/>
        <dbReference type="ChEBI" id="CHEBI:61977"/>
        <dbReference type="ChEBI" id="CHEBI:456216"/>
        <dbReference type="EC" id="2.7.11.1"/>
    </reaction>
    <physiologicalReaction direction="left-to-right" evidence="9">
        <dbReference type="Rhea" id="RHEA:46609"/>
    </physiologicalReaction>
</comment>
<dbReference type="SUPFAM" id="SSF56112">
    <property type="entry name" value="Protein kinase-like (PK-like)"/>
    <property type="match status" value="1"/>
</dbReference>
<dbReference type="GO" id="GO:0005737">
    <property type="term" value="C:cytoplasm"/>
    <property type="evidence" value="ECO:0007669"/>
    <property type="project" value="TreeGrafter"/>
</dbReference>
<dbReference type="PROSITE" id="PS00108">
    <property type="entry name" value="PROTEIN_KINASE_ST"/>
    <property type="match status" value="1"/>
</dbReference>
<dbReference type="InterPro" id="IPR017441">
    <property type="entry name" value="Protein_kinase_ATP_BS"/>
</dbReference>
<evidence type="ECO:0000256" key="3">
    <source>
        <dbReference type="ARBA" id="ARBA00022679"/>
    </source>
</evidence>
<evidence type="ECO:0000256" key="8">
    <source>
        <dbReference type="ARBA" id="ARBA00037982"/>
    </source>
</evidence>
<feature type="coiled-coil region" evidence="12">
    <location>
        <begin position="582"/>
        <end position="609"/>
    </location>
</feature>
<evidence type="ECO:0000256" key="11">
    <source>
        <dbReference type="PROSITE-ProRule" id="PRU10141"/>
    </source>
</evidence>
<dbReference type="InterPro" id="IPR011009">
    <property type="entry name" value="Kinase-like_dom_sf"/>
</dbReference>
<dbReference type="GO" id="GO:0004694">
    <property type="term" value="F:eukaryotic translation initiation factor 2alpha kinase activity"/>
    <property type="evidence" value="ECO:0007669"/>
    <property type="project" value="TreeGrafter"/>
</dbReference>
<accession>A0A0X3PH01</accession>
<dbReference type="EC" id="2.7.11.1" evidence="1"/>
<evidence type="ECO:0000313" key="15">
    <source>
        <dbReference type="EMBL" id="JAP46526.1"/>
    </source>
</evidence>
<dbReference type="Gene3D" id="1.10.510.10">
    <property type="entry name" value="Transferase(Phosphotransferase) domain 1"/>
    <property type="match status" value="1"/>
</dbReference>
<keyword evidence="5 15" id="KW-0418">Kinase</keyword>
<sequence length="617" mass="69160">MKSAPNKVYTVQDHSDSSSAGDMRDVQLVAANSRIRMDEKIPLFNRIPNYITMLEHSNRSRDFEEINFIGGGAFSDVYSAVHRLDGRRYALKKLTNISSRTALRHAREEVAVLSRLDHPNVVRYYTCWIETGCLPPSSSDPVINPSSRARVSLAKDEEESEDSSSTSTGHPQGRLWRVTRSAGTSDSPSSSFNSTSNSSGAARSFQVSDAEEMQLAVTRPASRLRLPKPSLFIQMEFCHSTLEDWLRQRNSRLFCTNELPPAATANKSDLTEAEALLRKAPWSHLKHAPVRWLFDQIISGVQYLHQNGVLHRDLKPANIFLMGPPLGCISERPCLLKHCAQLSLAMSNVIYSTDHLFCYHLLRPKIGDFGLSTIIPFAGTLSSTPKFDPPNCTAMKALPAPLDVQDQQQQQQGQQRQRESSRQLVRHSAFLTGNLGTLLYAAPEVTDAGHGRSFYGFKADIYSLGVILFQMLYPCATESELVSHLVRFQQGEKFAIAATPKAKGTNRRRNRRTKQHLLPRELILLWPEESRLLSRMLGFRAAMRPDATELLEKLCLTSEVPEIVRYRSSLGAGSVPTEPLLVDQLVLRNRALEQQVASLTRRVAFLETQTRVEKPVP</sequence>
<evidence type="ECO:0000256" key="5">
    <source>
        <dbReference type="ARBA" id="ARBA00022777"/>
    </source>
</evidence>
<dbReference type="EMBL" id="GEEE01016699">
    <property type="protein sequence ID" value="JAP46526.1"/>
    <property type="molecule type" value="Transcribed_RNA"/>
</dbReference>
<comment type="catalytic activity">
    <reaction evidence="10">
        <text>L-seryl-[protein] + ATP = O-phospho-L-seryl-[protein] + ADP + H(+)</text>
        <dbReference type="Rhea" id="RHEA:17989"/>
        <dbReference type="Rhea" id="RHEA-COMP:9863"/>
        <dbReference type="Rhea" id="RHEA-COMP:11604"/>
        <dbReference type="ChEBI" id="CHEBI:15378"/>
        <dbReference type="ChEBI" id="CHEBI:29999"/>
        <dbReference type="ChEBI" id="CHEBI:30616"/>
        <dbReference type="ChEBI" id="CHEBI:83421"/>
        <dbReference type="ChEBI" id="CHEBI:456216"/>
        <dbReference type="EC" id="2.7.11.1"/>
    </reaction>
    <physiologicalReaction direction="left-to-right" evidence="10">
        <dbReference type="Rhea" id="RHEA:17990"/>
    </physiologicalReaction>
</comment>
<evidence type="ECO:0000256" key="10">
    <source>
        <dbReference type="ARBA" id="ARBA00048977"/>
    </source>
</evidence>
<evidence type="ECO:0000256" key="2">
    <source>
        <dbReference type="ARBA" id="ARBA00022527"/>
    </source>
</evidence>
<dbReference type="Pfam" id="PF00069">
    <property type="entry name" value="Pkinase"/>
    <property type="match status" value="2"/>
</dbReference>
<evidence type="ECO:0000256" key="4">
    <source>
        <dbReference type="ARBA" id="ARBA00022741"/>
    </source>
</evidence>